<organism evidence="2 3">
    <name type="scientific">Mytilus edulis</name>
    <name type="common">Blue mussel</name>
    <dbReference type="NCBI Taxonomy" id="6550"/>
    <lineage>
        <taxon>Eukaryota</taxon>
        <taxon>Metazoa</taxon>
        <taxon>Spiralia</taxon>
        <taxon>Lophotrochozoa</taxon>
        <taxon>Mollusca</taxon>
        <taxon>Bivalvia</taxon>
        <taxon>Autobranchia</taxon>
        <taxon>Pteriomorphia</taxon>
        <taxon>Mytilida</taxon>
        <taxon>Mytiloidea</taxon>
        <taxon>Mytilidae</taxon>
        <taxon>Mytilinae</taxon>
        <taxon>Mytilus</taxon>
    </lineage>
</organism>
<proteinExistence type="predicted"/>
<dbReference type="InterPro" id="IPR007110">
    <property type="entry name" value="Ig-like_dom"/>
</dbReference>
<reference evidence="2" key="1">
    <citation type="submission" date="2021-03" db="EMBL/GenBank/DDBJ databases">
        <authorList>
            <person name="Bekaert M."/>
        </authorList>
    </citation>
    <scope>NUCLEOTIDE SEQUENCE</scope>
</reference>
<accession>A0A8S3SQN4</accession>
<evidence type="ECO:0000313" key="3">
    <source>
        <dbReference type="Proteomes" id="UP000683360"/>
    </source>
</evidence>
<comment type="caution">
    <text evidence="2">The sequence shown here is derived from an EMBL/GenBank/DDBJ whole genome shotgun (WGS) entry which is preliminary data.</text>
</comment>
<dbReference type="AlphaFoldDB" id="A0A8S3SQN4"/>
<name>A0A8S3SQN4_MYTED</name>
<gene>
    <name evidence="2" type="ORF">MEDL_36558</name>
</gene>
<protein>
    <recommendedName>
        <fullName evidence="1">Ig-like domain-containing protein</fullName>
    </recommendedName>
</protein>
<evidence type="ECO:0000313" key="2">
    <source>
        <dbReference type="EMBL" id="CAG2223277.1"/>
    </source>
</evidence>
<dbReference type="Proteomes" id="UP000683360">
    <property type="component" value="Unassembled WGS sequence"/>
</dbReference>
<dbReference type="EMBL" id="CAJPWZ010001781">
    <property type="protein sequence ID" value="CAG2223277.1"/>
    <property type="molecule type" value="Genomic_DNA"/>
</dbReference>
<feature type="domain" description="Ig-like" evidence="1">
    <location>
        <begin position="230"/>
        <end position="272"/>
    </location>
</feature>
<sequence length="272" mass="32050">MAQEVEILENTDEETLKRREVGQYSPWIVKDIKDVDTKLTRNVDTDRNLLLHVEVVRTLRHCCDLGLENQLAPSSLRWRVRKQWEGIRSYFYLIIHMNKKIFSREQINATRMAIIILEILTSALYDLFISDCGGFYVKPRDECDITYLYAQLRRNNKHIPGHGWGCKWSDIQNSHILIGDDIERIRVLHRLETYNGKGKLYTDQMKNVKKKETKLQDWQTYQKKITYEFPRLKLKPSFEVKVGGGCTLECETVVPLPDGSKVYWVKEKTPKK</sequence>
<dbReference type="PROSITE" id="PS50835">
    <property type="entry name" value="IG_LIKE"/>
    <property type="match status" value="1"/>
</dbReference>
<keyword evidence="3" id="KW-1185">Reference proteome</keyword>
<evidence type="ECO:0000259" key="1">
    <source>
        <dbReference type="PROSITE" id="PS50835"/>
    </source>
</evidence>